<reference evidence="6 7" key="1">
    <citation type="submission" date="2024-06" db="EMBL/GenBank/DDBJ databases">
        <title>Genomic Encyclopedia of Type Strains, Phase IV (KMG-IV): sequencing the most valuable type-strain genomes for metagenomic binning, comparative biology and taxonomic classification.</title>
        <authorList>
            <person name="Goeker M."/>
        </authorList>
    </citation>
    <scope>NUCLEOTIDE SEQUENCE [LARGE SCALE GENOMIC DNA]</scope>
    <source>
        <strain evidence="6 7">DSM 28303</strain>
    </source>
</reference>
<comment type="pathway">
    <text evidence="4">Amino-acid biosynthesis; D-alanine biosynthesis; D-alanine from L-alanine: step 1/1.</text>
</comment>
<evidence type="ECO:0000256" key="2">
    <source>
        <dbReference type="ARBA" id="ARBA00022898"/>
    </source>
</evidence>
<evidence type="ECO:0000259" key="5">
    <source>
        <dbReference type="SMART" id="SM01005"/>
    </source>
</evidence>
<comment type="catalytic activity">
    <reaction evidence="4">
        <text>L-alanine = D-alanine</text>
        <dbReference type="Rhea" id="RHEA:20249"/>
        <dbReference type="ChEBI" id="CHEBI:57416"/>
        <dbReference type="ChEBI" id="CHEBI:57972"/>
        <dbReference type="EC" id="5.1.1.1"/>
    </reaction>
</comment>
<dbReference type="PANTHER" id="PTHR30511:SF0">
    <property type="entry name" value="ALANINE RACEMASE, CATABOLIC-RELATED"/>
    <property type="match status" value="1"/>
</dbReference>
<dbReference type="Pfam" id="PF01168">
    <property type="entry name" value="Ala_racemase_N"/>
    <property type="match status" value="1"/>
</dbReference>
<dbReference type="InterPro" id="IPR029066">
    <property type="entry name" value="PLP-binding_barrel"/>
</dbReference>
<evidence type="ECO:0000313" key="6">
    <source>
        <dbReference type="EMBL" id="MET3557407.1"/>
    </source>
</evidence>
<evidence type="ECO:0000256" key="3">
    <source>
        <dbReference type="ARBA" id="ARBA00023235"/>
    </source>
</evidence>
<dbReference type="NCBIfam" id="TIGR00492">
    <property type="entry name" value="alr"/>
    <property type="match status" value="1"/>
</dbReference>
<dbReference type="Gene3D" id="2.40.37.10">
    <property type="entry name" value="Lyase, Ornithine Decarboxylase, Chain A, domain 1"/>
    <property type="match status" value="1"/>
</dbReference>
<keyword evidence="3 4" id="KW-0413">Isomerase</keyword>
<organism evidence="6 7">
    <name type="scientific">Streptococcus rupicaprae</name>
    <dbReference type="NCBI Taxonomy" id="759619"/>
    <lineage>
        <taxon>Bacteria</taxon>
        <taxon>Bacillati</taxon>
        <taxon>Bacillota</taxon>
        <taxon>Bacilli</taxon>
        <taxon>Lactobacillales</taxon>
        <taxon>Streptococcaceae</taxon>
        <taxon>Streptococcus</taxon>
    </lineage>
</organism>
<dbReference type="InterPro" id="IPR020622">
    <property type="entry name" value="Ala_racemase_pyridoxalP-BS"/>
</dbReference>
<dbReference type="PRINTS" id="PR00992">
    <property type="entry name" value="ALARACEMASE"/>
</dbReference>
<dbReference type="InterPro" id="IPR000821">
    <property type="entry name" value="Ala_racemase"/>
</dbReference>
<accession>A0ABV2FFR4</accession>
<evidence type="ECO:0000313" key="7">
    <source>
        <dbReference type="Proteomes" id="UP001549122"/>
    </source>
</evidence>
<comment type="similarity">
    <text evidence="4">Belongs to the alanine racemase family.</text>
</comment>
<dbReference type="SUPFAM" id="SSF51419">
    <property type="entry name" value="PLP-binding barrel"/>
    <property type="match status" value="1"/>
</dbReference>
<dbReference type="Gene3D" id="3.20.20.10">
    <property type="entry name" value="Alanine racemase"/>
    <property type="match status" value="1"/>
</dbReference>
<comment type="caution">
    <text evidence="6">The sequence shown here is derived from an EMBL/GenBank/DDBJ whole genome shotgun (WGS) entry which is preliminary data.</text>
</comment>
<feature type="modified residue" description="N6-(pyridoxal phosphate)lysine" evidence="4">
    <location>
        <position position="40"/>
    </location>
</feature>
<keyword evidence="7" id="KW-1185">Reference proteome</keyword>
<dbReference type="CDD" id="cd00430">
    <property type="entry name" value="PLPDE_III_AR"/>
    <property type="match status" value="1"/>
</dbReference>
<sequence>MISSKHRPTMIQIDLEAIRNNVRQLAAQLPEKTKVWAVVKANAYGHGAVAVAKSLVDHVYGFCLSNLDEAIELRQAGIEAQLLVLGVVPLEALDLARRFKIQVTVGSLDWLSQAVSLGKDLSGLALHVKVDTGMGRIGFRQLNEINQAIALMQDQGMIFEGVFTHFATADEADGSYVEQQLTRFQELLNGLIEQPKMVHASNSAATIWHKETIFSAVRLGDAIYGLNPSGRNLEMPYQLCQALSLTSELVHVKQLAAGCSVGYGATYQAAADEWIGTIPIGYADGLTRDMQGFSVLVDGQRCEVVGRVSMDQVTLRLPQPYPLGTKVTLIGQNQDEVISVQDWADYRKTINYEVVCLLSDRIPRSYD</sequence>
<name>A0ABV2FFR4_9STRE</name>
<dbReference type="EMBL" id="JBEPLO010000004">
    <property type="protein sequence ID" value="MET3557407.1"/>
    <property type="molecule type" value="Genomic_DNA"/>
</dbReference>
<feature type="domain" description="Alanine racemase C-terminal" evidence="5">
    <location>
        <begin position="242"/>
        <end position="367"/>
    </location>
</feature>
<proteinExistence type="inferred from homology"/>
<dbReference type="HAMAP" id="MF_01201">
    <property type="entry name" value="Ala_racemase"/>
    <property type="match status" value="1"/>
</dbReference>
<dbReference type="RefSeq" id="WP_354364181.1">
    <property type="nucleotide sequence ID" value="NZ_JBEPLO010000004.1"/>
</dbReference>
<feature type="binding site" evidence="4">
    <location>
        <position position="310"/>
    </location>
    <ligand>
        <name>substrate</name>
    </ligand>
</feature>
<dbReference type="PROSITE" id="PS00395">
    <property type="entry name" value="ALANINE_RACEMASE"/>
    <property type="match status" value="1"/>
</dbReference>
<keyword evidence="2 4" id="KW-0663">Pyridoxal phosphate</keyword>
<dbReference type="InterPro" id="IPR001608">
    <property type="entry name" value="Ala_racemase_N"/>
</dbReference>
<dbReference type="GO" id="GO:0008784">
    <property type="term" value="F:alanine racemase activity"/>
    <property type="evidence" value="ECO:0007669"/>
    <property type="project" value="UniProtKB-EC"/>
</dbReference>
<dbReference type="SUPFAM" id="SSF50621">
    <property type="entry name" value="Alanine racemase C-terminal domain-like"/>
    <property type="match status" value="1"/>
</dbReference>
<evidence type="ECO:0000256" key="1">
    <source>
        <dbReference type="ARBA" id="ARBA00001933"/>
    </source>
</evidence>
<comment type="function">
    <text evidence="4">Catalyzes the interconversion of L-alanine and D-alanine. May also act on other amino acids.</text>
</comment>
<dbReference type="InterPro" id="IPR009006">
    <property type="entry name" value="Ala_racemase/Decarboxylase_C"/>
</dbReference>
<feature type="active site" description="Proton acceptor; specific for L-alanine" evidence="4">
    <location>
        <position position="263"/>
    </location>
</feature>
<dbReference type="Pfam" id="PF00842">
    <property type="entry name" value="Ala_racemase_C"/>
    <property type="match status" value="1"/>
</dbReference>
<feature type="active site" description="Proton acceptor; specific for D-alanine" evidence="4">
    <location>
        <position position="40"/>
    </location>
</feature>
<dbReference type="PANTHER" id="PTHR30511">
    <property type="entry name" value="ALANINE RACEMASE"/>
    <property type="match status" value="1"/>
</dbReference>
<feature type="binding site" evidence="4">
    <location>
        <position position="136"/>
    </location>
    <ligand>
        <name>substrate</name>
    </ligand>
</feature>
<dbReference type="SMART" id="SM01005">
    <property type="entry name" value="Ala_racemase_C"/>
    <property type="match status" value="1"/>
</dbReference>
<dbReference type="InterPro" id="IPR011079">
    <property type="entry name" value="Ala_racemase_C"/>
</dbReference>
<gene>
    <name evidence="6" type="ORF">ABID29_000517</name>
</gene>
<dbReference type="Proteomes" id="UP001549122">
    <property type="component" value="Unassembled WGS sequence"/>
</dbReference>
<comment type="cofactor">
    <cofactor evidence="1 4">
        <name>pyridoxal 5'-phosphate</name>
        <dbReference type="ChEBI" id="CHEBI:597326"/>
    </cofactor>
</comment>
<dbReference type="EC" id="5.1.1.1" evidence="4"/>
<evidence type="ECO:0000256" key="4">
    <source>
        <dbReference type="HAMAP-Rule" id="MF_01201"/>
    </source>
</evidence>
<protein>
    <recommendedName>
        <fullName evidence="4">Alanine racemase</fullName>
        <ecNumber evidence="4">5.1.1.1</ecNumber>
    </recommendedName>
</protein>